<evidence type="ECO:0000256" key="2">
    <source>
        <dbReference type="ARBA" id="ARBA00022857"/>
    </source>
</evidence>
<dbReference type="InterPro" id="IPR016161">
    <property type="entry name" value="Ald_DH/histidinol_DH"/>
</dbReference>
<dbReference type="Gene3D" id="3.40.309.10">
    <property type="entry name" value="Aldehyde Dehydrogenase, Chain A, domain 2"/>
    <property type="match status" value="1"/>
</dbReference>
<dbReference type="Proteomes" id="UP001500469">
    <property type="component" value="Unassembled WGS sequence"/>
</dbReference>
<dbReference type="PANTHER" id="PTHR43217:SF1">
    <property type="entry name" value="SUCCINATE SEMIALDEHYDE DEHYDROGENASE [NAD(P)+] SAD"/>
    <property type="match status" value="1"/>
</dbReference>
<keyword evidence="2" id="KW-0521">NADP</keyword>
<dbReference type="CDD" id="cd07100">
    <property type="entry name" value="ALDH_SSADH1_GabD1"/>
    <property type="match status" value="1"/>
</dbReference>
<evidence type="ECO:0000256" key="3">
    <source>
        <dbReference type="ARBA" id="ARBA00023002"/>
    </source>
</evidence>
<dbReference type="EMBL" id="BAAAFI010000038">
    <property type="protein sequence ID" value="GAA0880012.1"/>
    <property type="molecule type" value="Genomic_DNA"/>
</dbReference>
<name>A0ABP3YFQ5_9BACT</name>
<keyword evidence="6" id="KW-1185">Reference proteome</keyword>
<evidence type="ECO:0000259" key="4">
    <source>
        <dbReference type="Pfam" id="PF00171"/>
    </source>
</evidence>
<evidence type="ECO:0000256" key="1">
    <source>
        <dbReference type="ARBA" id="ARBA00009986"/>
    </source>
</evidence>
<dbReference type="SUPFAM" id="SSF53720">
    <property type="entry name" value="ALDH-like"/>
    <property type="match status" value="1"/>
</dbReference>
<reference evidence="6" key="1">
    <citation type="journal article" date="2019" name="Int. J. Syst. Evol. Microbiol.">
        <title>The Global Catalogue of Microorganisms (GCM) 10K type strain sequencing project: providing services to taxonomists for standard genome sequencing and annotation.</title>
        <authorList>
            <consortium name="The Broad Institute Genomics Platform"/>
            <consortium name="The Broad Institute Genome Sequencing Center for Infectious Disease"/>
            <person name="Wu L."/>
            <person name="Ma J."/>
        </authorList>
    </citation>
    <scope>NUCLEOTIDE SEQUENCE [LARGE SCALE GENOMIC DNA]</scope>
    <source>
        <strain evidence="6">JCM 16112</strain>
    </source>
</reference>
<sequence>MSKIKSINPWTSKLLGEFDLLTQEQIDTKTDAAAKAFATWKDLPISDRAVLMKKAGKILRKNQEQYARLITAEMGKVIRESRAEVEKCAWACEYYADQTEGFLAPEEITLEDNKKANLFHQPLGVILAVMPWNFPFWQVFRFAAPTLMAGNTGILKHASNVPQCALAIESVFREAGFPEGVFQTFLIDSKATLALLDKEEVKAVSLTGSEKAGAAVAAAAGKNIKKSLLELGGSDPFIVLADADIEKAAEIAVKGRMVNFGQSCIAAKRFIIEESVFDAFLELFIEKLSQLKSGDPMDESSDYACMARPDLAAELFSQVKKSVEMGAKIILGSEQAKEGSAEFDPIILTDIAENSPAFTEELFGPVATLFKVKNEEEAIKLANVTEFGLGASLWTEDPKKGELLAAQIDSGAVFINAMVASQPGLPFGGIKKSGFGRELGRQGILEFVNTKTVYLG</sequence>
<feature type="domain" description="Aldehyde dehydrogenase" evidence="4">
    <location>
        <begin position="3"/>
        <end position="453"/>
    </location>
</feature>
<comment type="caution">
    <text evidence="5">The sequence shown here is derived from an EMBL/GenBank/DDBJ whole genome shotgun (WGS) entry which is preliminary data.</text>
</comment>
<accession>A0ABP3YFQ5</accession>
<dbReference type="InterPro" id="IPR044148">
    <property type="entry name" value="ALDH_GabD1-like"/>
</dbReference>
<keyword evidence="3" id="KW-0560">Oxidoreductase</keyword>
<organism evidence="5 6">
    <name type="scientific">Algoriphagus jejuensis</name>
    <dbReference type="NCBI Taxonomy" id="419934"/>
    <lineage>
        <taxon>Bacteria</taxon>
        <taxon>Pseudomonadati</taxon>
        <taxon>Bacteroidota</taxon>
        <taxon>Cytophagia</taxon>
        <taxon>Cytophagales</taxon>
        <taxon>Cyclobacteriaceae</taxon>
        <taxon>Algoriphagus</taxon>
    </lineage>
</organism>
<comment type="similarity">
    <text evidence="1">Belongs to the aldehyde dehydrogenase family.</text>
</comment>
<dbReference type="InterPro" id="IPR047110">
    <property type="entry name" value="GABD/Sad-like"/>
</dbReference>
<evidence type="ECO:0000313" key="6">
    <source>
        <dbReference type="Proteomes" id="UP001500469"/>
    </source>
</evidence>
<proteinExistence type="inferred from homology"/>
<protein>
    <submittedName>
        <fullName evidence="5">NAD-dependent succinate-semialdehyde dehydrogenase</fullName>
    </submittedName>
</protein>
<dbReference type="InterPro" id="IPR016163">
    <property type="entry name" value="Ald_DH_C"/>
</dbReference>
<dbReference type="Gene3D" id="3.40.605.10">
    <property type="entry name" value="Aldehyde Dehydrogenase, Chain A, domain 1"/>
    <property type="match status" value="1"/>
</dbReference>
<dbReference type="InterPro" id="IPR015590">
    <property type="entry name" value="Aldehyde_DH_dom"/>
</dbReference>
<dbReference type="InterPro" id="IPR016162">
    <property type="entry name" value="Ald_DH_N"/>
</dbReference>
<dbReference type="Pfam" id="PF00171">
    <property type="entry name" value="Aldedh"/>
    <property type="match status" value="1"/>
</dbReference>
<gene>
    <name evidence="5" type="ORF">GCM10009119_29820</name>
</gene>
<evidence type="ECO:0000313" key="5">
    <source>
        <dbReference type="EMBL" id="GAA0880012.1"/>
    </source>
</evidence>
<dbReference type="PANTHER" id="PTHR43217">
    <property type="entry name" value="SUCCINATE SEMIALDEHYDE DEHYDROGENASE [NAD(P)+] SAD"/>
    <property type="match status" value="1"/>
</dbReference>
<dbReference type="RefSeq" id="WP_343853005.1">
    <property type="nucleotide sequence ID" value="NZ_BAAAFI010000038.1"/>
</dbReference>